<keyword evidence="6" id="KW-0560">Oxidoreductase</keyword>
<dbReference type="GO" id="GO:0004499">
    <property type="term" value="F:N,N-dimethylaniline monooxygenase activity"/>
    <property type="evidence" value="ECO:0007669"/>
    <property type="project" value="InterPro"/>
</dbReference>
<dbReference type="GO" id="GO:0050660">
    <property type="term" value="F:flavin adenine dinucleotide binding"/>
    <property type="evidence" value="ECO:0007669"/>
    <property type="project" value="InterPro"/>
</dbReference>
<dbReference type="Gene3D" id="3.50.50.60">
    <property type="entry name" value="FAD/NAD(P)-binding domain"/>
    <property type="match status" value="2"/>
</dbReference>
<gene>
    <name evidence="8" type="ORF">BN869_000007790_1</name>
</gene>
<protein>
    <recommendedName>
        <fullName evidence="9">FAD/NAD(P)-binding domain-containing protein</fullName>
    </recommendedName>
</protein>
<name>A0A0B7K853_BIOOC</name>
<evidence type="ECO:0000256" key="1">
    <source>
        <dbReference type="ARBA" id="ARBA00001974"/>
    </source>
</evidence>
<comment type="cofactor">
    <cofactor evidence="1">
        <name>FAD</name>
        <dbReference type="ChEBI" id="CHEBI:57692"/>
    </cofactor>
</comment>
<evidence type="ECO:0000256" key="7">
    <source>
        <dbReference type="ARBA" id="ARBA00023033"/>
    </source>
</evidence>
<keyword evidence="3" id="KW-0285">Flavoprotein</keyword>
<keyword evidence="7" id="KW-0503">Monooxygenase</keyword>
<dbReference type="PANTHER" id="PTHR43098:SF3">
    <property type="entry name" value="L-ORNITHINE N(5)-MONOOXYGENASE-RELATED"/>
    <property type="match status" value="1"/>
</dbReference>
<dbReference type="AlphaFoldDB" id="A0A0B7K853"/>
<dbReference type="InterPro" id="IPR036188">
    <property type="entry name" value="FAD/NAD-bd_sf"/>
</dbReference>
<dbReference type="GO" id="GO:0050661">
    <property type="term" value="F:NADP binding"/>
    <property type="evidence" value="ECO:0007669"/>
    <property type="project" value="InterPro"/>
</dbReference>
<sequence length="563" mass="63003">MGPALRDRGISDIPHHDIIVVGGGFGGCYALWKFRTLGFSVHVFEAGSELGGVWHWNSYPGARVDSEMPYYQFTIPEVWRDWSWSQRFPDHTEIKAYFRHVDKILDLSKDVSYQSIVNGADFDASSGLWTITTSSGEIATCKWFVPASGSSHKAYSPEFPNLSSYEGQVIHSSSWPKSTIDFKGKRVAVIGAGATGVQLVQEISKVAGNLSVYIRNPNIALPMGQRDISPLEQRSQKGIYRGLFQLARDTNAGLACDAQSIAGTDVSAEERERFWEELWSRGGFGFQAGNYTDVLSNEETSKQVYEFWASKVRQRVRNPVKQEIVAPKVQPYPFATKRSSLEQDYYECLDRDNVDIIGLKRTPIREFSRTGIVTDDGKERQHDIIIMATGYDNMTGSLTGMGLRGKDGLDMKRRWEDGVWSYLGIFAGGCPNMFMIYGPQAPTAFTNAPISIEEQVEIVAALLLKLRKEGVHTIEPRRAAEQKWKTLCQDISDSLLFRLNDSSWYLGANIPGKKREQLNYLGGMIGYREACKSGLKDWSNFEVKWTGGSIAPLAKSNAPMARI</sequence>
<comment type="similarity">
    <text evidence="2">Belongs to the FAD-binding monooxygenase family.</text>
</comment>
<dbReference type="PRINTS" id="PR00411">
    <property type="entry name" value="PNDRDTASEI"/>
</dbReference>
<evidence type="ECO:0000313" key="8">
    <source>
        <dbReference type="EMBL" id="CEO51732.1"/>
    </source>
</evidence>
<evidence type="ECO:0000256" key="4">
    <source>
        <dbReference type="ARBA" id="ARBA00022827"/>
    </source>
</evidence>
<dbReference type="EMBL" id="CDPU01000024">
    <property type="protein sequence ID" value="CEO51732.1"/>
    <property type="molecule type" value="Genomic_DNA"/>
</dbReference>
<dbReference type="PANTHER" id="PTHR43098">
    <property type="entry name" value="L-ORNITHINE N(5)-MONOOXYGENASE-RELATED"/>
    <property type="match status" value="1"/>
</dbReference>
<dbReference type="InterPro" id="IPR050775">
    <property type="entry name" value="FAD-binding_Monooxygenases"/>
</dbReference>
<keyword evidence="4" id="KW-0274">FAD</keyword>
<evidence type="ECO:0000256" key="3">
    <source>
        <dbReference type="ARBA" id="ARBA00022630"/>
    </source>
</evidence>
<keyword evidence="5" id="KW-0521">NADP</keyword>
<reference evidence="8" key="1">
    <citation type="submission" date="2015-01" db="EMBL/GenBank/DDBJ databases">
        <authorList>
            <person name="Durling Mikael"/>
        </authorList>
    </citation>
    <scope>NUCLEOTIDE SEQUENCE</scope>
</reference>
<dbReference type="Pfam" id="PF00743">
    <property type="entry name" value="FMO-like"/>
    <property type="match status" value="1"/>
</dbReference>
<evidence type="ECO:0000256" key="2">
    <source>
        <dbReference type="ARBA" id="ARBA00010139"/>
    </source>
</evidence>
<evidence type="ECO:0008006" key="9">
    <source>
        <dbReference type="Google" id="ProtNLM"/>
    </source>
</evidence>
<dbReference type="SUPFAM" id="SSF51905">
    <property type="entry name" value="FAD/NAD(P)-binding domain"/>
    <property type="match status" value="1"/>
</dbReference>
<evidence type="ECO:0000256" key="5">
    <source>
        <dbReference type="ARBA" id="ARBA00022857"/>
    </source>
</evidence>
<evidence type="ECO:0000256" key="6">
    <source>
        <dbReference type="ARBA" id="ARBA00023002"/>
    </source>
</evidence>
<organism evidence="8">
    <name type="scientific">Bionectria ochroleuca</name>
    <name type="common">Gliocladium roseum</name>
    <dbReference type="NCBI Taxonomy" id="29856"/>
    <lineage>
        <taxon>Eukaryota</taxon>
        <taxon>Fungi</taxon>
        <taxon>Dikarya</taxon>
        <taxon>Ascomycota</taxon>
        <taxon>Pezizomycotina</taxon>
        <taxon>Sordariomycetes</taxon>
        <taxon>Hypocreomycetidae</taxon>
        <taxon>Hypocreales</taxon>
        <taxon>Bionectriaceae</taxon>
        <taxon>Clonostachys</taxon>
    </lineage>
</organism>
<dbReference type="InterPro" id="IPR020946">
    <property type="entry name" value="Flavin_mOase-like"/>
</dbReference>
<proteinExistence type="inferred from homology"/>
<dbReference type="PROSITE" id="PS51257">
    <property type="entry name" value="PROKAR_LIPOPROTEIN"/>
    <property type="match status" value="1"/>
</dbReference>
<accession>A0A0B7K853</accession>